<evidence type="ECO:0000313" key="1">
    <source>
        <dbReference type="EMBL" id="VYT39957.1"/>
    </source>
</evidence>
<accession>A0A6N2WDR0</accession>
<name>A0A6N2WDR0_9FIRM</name>
<proteinExistence type="predicted"/>
<organism evidence="1">
    <name type="scientific">Anaerostipes caccae</name>
    <dbReference type="NCBI Taxonomy" id="105841"/>
    <lineage>
        <taxon>Bacteria</taxon>
        <taxon>Bacillati</taxon>
        <taxon>Bacillota</taxon>
        <taxon>Clostridia</taxon>
        <taxon>Lachnospirales</taxon>
        <taxon>Lachnospiraceae</taxon>
        <taxon>Anaerostipes</taxon>
    </lineage>
</organism>
<dbReference type="EMBL" id="CACRSQ010000010">
    <property type="protein sequence ID" value="VYT39957.1"/>
    <property type="molecule type" value="Genomic_DNA"/>
</dbReference>
<gene>
    <name evidence="1" type="ORF">ACLFYP115_03223</name>
</gene>
<dbReference type="AlphaFoldDB" id="A0A6N2WDR0"/>
<protein>
    <submittedName>
        <fullName evidence="1">Uncharacterized protein</fullName>
    </submittedName>
</protein>
<sequence>MKNIFFPEEEITKNDLYFICYMVECVARKLHQSNLYVVNRIGKKELMRLLSLANVLHCENPLKVEEEWIKEYQMTQGSVDVLDVNTELDVQIPRETQMGKVYTRLILDTMQPEEDYAEAITRVYNNPICKVIDNYNASAFYEPSYVIARAYNEGGF</sequence>
<reference evidence="1" key="1">
    <citation type="submission" date="2019-11" db="EMBL/GenBank/DDBJ databases">
        <authorList>
            <person name="Feng L."/>
        </authorList>
    </citation>
    <scope>NUCLEOTIDE SEQUENCE</scope>
    <source>
        <strain evidence="1">AcaccaeLFYP115</strain>
    </source>
</reference>
<dbReference type="RefSeq" id="WP_006568227.1">
    <property type="nucleotide sequence ID" value="NZ_BAABZP010000001.1"/>
</dbReference>